<dbReference type="Proteomes" id="UP000621454">
    <property type="component" value="Unassembled WGS sequence"/>
</dbReference>
<reference evidence="4" key="1">
    <citation type="journal article" date="2014" name="Int. J. Syst. Evol. Microbiol.">
        <title>Complete genome sequence of Corynebacterium casei LMG S-19264T (=DSM 44701T), isolated from a smear-ripened cheese.</title>
        <authorList>
            <consortium name="US DOE Joint Genome Institute (JGI-PGF)"/>
            <person name="Walter F."/>
            <person name="Albersmeier A."/>
            <person name="Kalinowski J."/>
            <person name="Ruckert C."/>
        </authorList>
    </citation>
    <scope>NUCLEOTIDE SEQUENCE</scope>
    <source>
        <strain evidence="4">CGMCC 1.12827</strain>
    </source>
</reference>
<dbReference type="SMART" id="SM00881">
    <property type="entry name" value="CoA_binding"/>
    <property type="match status" value="1"/>
</dbReference>
<dbReference type="SUPFAM" id="SSF51735">
    <property type="entry name" value="NAD(P)-binding Rossmann-fold domains"/>
    <property type="match status" value="1"/>
</dbReference>
<dbReference type="InterPro" id="IPR011761">
    <property type="entry name" value="ATP-grasp"/>
</dbReference>
<dbReference type="Pfam" id="PF13549">
    <property type="entry name" value="ATP-grasp_5"/>
    <property type="match status" value="1"/>
</dbReference>
<feature type="domain" description="ATP-grasp" evidence="3">
    <location>
        <begin position="529"/>
        <end position="729"/>
    </location>
</feature>
<dbReference type="Pfam" id="PF13607">
    <property type="entry name" value="Succ_CoA_lig"/>
    <property type="match status" value="1"/>
</dbReference>
<dbReference type="SUPFAM" id="SSF56059">
    <property type="entry name" value="Glutathione synthetase ATP-binding domain-like"/>
    <property type="match status" value="1"/>
</dbReference>
<organism evidence="4 5">
    <name type="scientific">Gordonia jinhuaensis</name>
    <dbReference type="NCBI Taxonomy" id="1517702"/>
    <lineage>
        <taxon>Bacteria</taxon>
        <taxon>Bacillati</taxon>
        <taxon>Actinomycetota</taxon>
        <taxon>Actinomycetes</taxon>
        <taxon>Mycobacteriales</taxon>
        <taxon>Gordoniaceae</taxon>
        <taxon>Gordonia</taxon>
    </lineage>
</organism>
<evidence type="ECO:0000313" key="4">
    <source>
        <dbReference type="EMBL" id="GGB27693.1"/>
    </source>
</evidence>
<dbReference type="EMBL" id="BMGC01000007">
    <property type="protein sequence ID" value="GGB27693.1"/>
    <property type="molecule type" value="Genomic_DNA"/>
</dbReference>
<dbReference type="RefSeq" id="WP_229742266.1">
    <property type="nucleotide sequence ID" value="NZ_BMGC01000007.1"/>
</dbReference>
<protein>
    <submittedName>
        <fullName evidence="4">Acetyl-CoA synthetase</fullName>
    </submittedName>
</protein>
<sequence length="745" mass="76875">MERLVVAPTAPPSSPQTGSTHDSSGAACAHHVAARMYRPPAESVSAMLNAHHIALVGASPRPGSFGERMVIEVLRSRGNREVSLVNPRHTRVADRCCLPSLDHLDTAPDLVLLGVGDDALESQLRAAADVGASSAVVFGSAHAPGLRERLADICAEAEMSLCGAGCMGFWNVGKGLRALGYVERTDLPTGPITLITHSGSMFSTMLRTDRGLGFDLAVSSGQEIVTTTADYVDHAVATGRTRVLALILETVRDGERLRASLRNAVAQGVDVVILATGTSAAGSAMVAAHSGAIAGDFAMWDALCADVGAVRTGDLGEFTDTLELFSSPRRTAHAAGTGLAAVHDSGAERSLLVDLATELGTPVAQITEQTTERLAARLDPGLLPINPLDVWGTGHDSRELFSSCLTALSDDPGVGVAALAVDFVAEYDGDTAYADALLDAAAATDEPVVALTGLPSALDAAVAARLRGAGVPVLEGIRSGLPALAHLLDAPRRRAHAIRPRGHEIDPVRAHRWRTRLTDPTPLDTIEMTTLLDDYGIDHPSTRECTSLPEVLTAATEIGWPVALKTANPAVAHKSDVGGVVLALSDEAALSRAYLAMSAALGDRVTVSSMAPSGVELSVGIVGGGPLGPLLLVAAGGVMIELLADRAAALPPVDTATAAELVGRLRIATLLPGFRGSPPVDAAALHRLIVAVSLLSTEIGDAVGAIEFNPVIVTPSGACAVDTLLVPTTMSPPPLPHHEEHTCTA</sequence>
<evidence type="ECO:0000256" key="1">
    <source>
        <dbReference type="PROSITE-ProRule" id="PRU00409"/>
    </source>
</evidence>
<evidence type="ECO:0000256" key="2">
    <source>
        <dbReference type="SAM" id="MobiDB-lite"/>
    </source>
</evidence>
<dbReference type="Gene3D" id="3.30.1490.20">
    <property type="entry name" value="ATP-grasp fold, A domain"/>
    <property type="match status" value="1"/>
</dbReference>
<reference evidence="4" key="2">
    <citation type="submission" date="2020-09" db="EMBL/GenBank/DDBJ databases">
        <authorList>
            <person name="Sun Q."/>
            <person name="Zhou Y."/>
        </authorList>
    </citation>
    <scope>NUCLEOTIDE SEQUENCE</scope>
    <source>
        <strain evidence="4">CGMCC 1.12827</strain>
    </source>
</reference>
<dbReference type="GO" id="GO:0005524">
    <property type="term" value="F:ATP binding"/>
    <property type="evidence" value="ECO:0007669"/>
    <property type="project" value="UniProtKB-UniRule"/>
</dbReference>
<dbReference type="InterPro" id="IPR013815">
    <property type="entry name" value="ATP_grasp_subdomain_1"/>
</dbReference>
<dbReference type="PANTHER" id="PTHR42793">
    <property type="entry name" value="COA BINDING DOMAIN CONTAINING PROTEIN"/>
    <property type="match status" value="1"/>
</dbReference>
<dbReference type="SUPFAM" id="SSF52210">
    <property type="entry name" value="Succinyl-CoA synthetase domains"/>
    <property type="match status" value="2"/>
</dbReference>
<dbReference type="PROSITE" id="PS50975">
    <property type="entry name" value="ATP_GRASP"/>
    <property type="match status" value="1"/>
</dbReference>
<accession>A0A916WS62</accession>
<name>A0A916WS62_9ACTN</name>
<comment type="caution">
    <text evidence="4">The sequence shown here is derived from an EMBL/GenBank/DDBJ whole genome shotgun (WGS) entry which is preliminary data.</text>
</comment>
<dbReference type="Gene3D" id="3.30.470.20">
    <property type="entry name" value="ATP-grasp fold, B domain"/>
    <property type="match status" value="1"/>
</dbReference>
<dbReference type="InterPro" id="IPR016102">
    <property type="entry name" value="Succinyl-CoA_synth-like"/>
</dbReference>
<evidence type="ECO:0000313" key="5">
    <source>
        <dbReference type="Proteomes" id="UP000621454"/>
    </source>
</evidence>
<keyword evidence="1" id="KW-0067">ATP-binding</keyword>
<dbReference type="InterPro" id="IPR036291">
    <property type="entry name" value="NAD(P)-bd_dom_sf"/>
</dbReference>
<dbReference type="Gene3D" id="3.40.50.261">
    <property type="entry name" value="Succinyl-CoA synthetase domains"/>
    <property type="match status" value="2"/>
</dbReference>
<dbReference type="Gene3D" id="3.40.50.720">
    <property type="entry name" value="NAD(P)-binding Rossmann-like Domain"/>
    <property type="match status" value="1"/>
</dbReference>
<dbReference type="GO" id="GO:0046872">
    <property type="term" value="F:metal ion binding"/>
    <property type="evidence" value="ECO:0007669"/>
    <property type="project" value="InterPro"/>
</dbReference>
<keyword evidence="1" id="KW-0547">Nucleotide-binding</keyword>
<dbReference type="InterPro" id="IPR032875">
    <property type="entry name" value="Succ_CoA_lig_flav_dom"/>
</dbReference>
<proteinExistence type="predicted"/>
<gene>
    <name evidence="4" type="ORF">GCM10011489_14860</name>
</gene>
<evidence type="ECO:0000259" key="3">
    <source>
        <dbReference type="PROSITE" id="PS50975"/>
    </source>
</evidence>
<dbReference type="InterPro" id="IPR003781">
    <property type="entry name" value="CoA-bd"/>
</dbReference>
<feature type="region of interest" description="Disordered" evidence="2">
    <location>
        <begin position="1"/>
        <end position="25"/>
    </location>
</feature>
<dbReference type="AlphaFoldDB" id="A0A916WS62"/>
<dbReference type="Pfam" id="PF13380">
    <property type="entry name" value="CoA_binding_2"/>
    <property type="match status" value="1"/>
</dbReference>
<keyword evidence="5" id="KW-1185">Reference proteome</keyword>
<dbReference type="PANTHER" id="PTHR42793:SF4">
    <property type="entry name" value="BLL6376 PROTEIN"/>
    <property type="match status" value="1"/>
</dbReference>